<accession>A0A8J5JP22</accession>
<keyword evidence="1" id="KW-0472">Membrane</keyword>
<keyword evidence="1" id="KW-0812">Transmembrane</keyword>
<organism evidence="2 3">
    <name type="scientific">Homarus americanus</name>
    <name type="common">American lobster</name>
    <dbReference type="NCBI Taxonomy" id="6706"/>
    <lineage>
        <taxon>Eukaryota</taxon>
        <taxon>Metazoa</taxon>
        <taxon>Ecdysozoa</taxon>
        <taxon>Arthropoda</taxon>
        <taxon>Crustacea</taxon>
        <taxon>Multicrustacea</taxon>
        <taxon>Malacostraca</taxon>
        <taxon>Eumalacostraca</taxon>
        <taxon>Eucarida</taxon>
        <taxon>Decapoda</taxon>
        <taxon>Pleocyemata</taxon>
        <taxon>Astacidea</taxon>
        <taxon>Nephropoidea</taxon>
        <taxon>Nephropidae</taxon>
        <taxon>Homarus</taxon>
    </lineage>
</organism>
<name>A0A8J5JP22_HOMAM</name>
<protein>
    <submittedName>
        <fullName evidence="2">Uncharacterized protein</fullName>
    </submittedName>
</protein>
<dbReference type="EMBL" id="JAHLQT010033762">
    <property type="protein sequence ID" value="KAG7159145.1"/>
    <property type="molecule type" value="Genomic_DNA"/>
</dbReference>
<sequence>MWIKKNFPLTLIINLSVYFPIYLSNCLFDISLLSVRQSFFLINCLISISF</sequence>
<gene>
    <name evidence="2" type="ORF">Hamer_G016525</name>
</gene>
<proteinExistence type="predicted"/>
<dbReference type="Proteomes" id="UP000747542">
    <property type="component" value="Unassembled WGS sequence"/>
</dbReference>
<feature type="transmembrane region" description="Helical" evidence="1">
    <location>
        <begin position="7"/>
        <end position="24"/>
    </location>
</feature>
<dbReference type="AlphaFoldDB" id="A0A8J5JP22"/>
<keyword evidence="3" id="KW-1185">Reference proteome</keyword>
<evidence type="ECO:0000256" key="1">
    <source>
        <dbReference type="SAM" id="Phobius"/>
    </source>
</evidence>
<keyword evidence="1" id="KW-1133">Transmembrane helix</keyword>
<evidence type="ECO:0000313" key="3">
    <source>
        <dbReference type="Proteomes" id="UP000747542"/>
    </source>
</evidence>
<reference evidence="2" key="1">
    <citation type="journal article" date="2021" name="Sci. Adv.">
        <title>The American lobster genome reveals insights on longevity, neural, and immune adaptations.</title>
        <authorList>
            <person name="Polinski J.M."/>
            <person name="Zimin A.V."/>
            <person name="Clark K.F."/>
            <person name="Kohn A.B."/>
            <person name="Sadowski N."/>
            <person name="Timp W."/>
            <person name="Ptitsyn A."/>
            <person name="Khanna P."/>
            <person name="Romanova D.Y."/>
            <person name="Williams P."/>
            <person name="Greenwood S.J."/>
            <person name="Moroz L.L."/>
            <person name="Walt D.R."/>
            <person name="Bodnar A.G."/>
        </authorList>
    </citation>
    <scope>NUCLEOTIDE SEQUENCE</scope>
    <source>
        <strain evidence="2">GMGI-L3</strain>
    </source>
</reference>
<comment type="caution">
    <text evidence="2">The sequence shown here is derived from an EMBL/GenBank/DDBJ whole genome shotgun (WGS) entry which is preliminary data.</text>
</comment>
<evidence type="ECO:0000313" key="2">
    <source>
        <dbReference type="EMBL" id="KAG7159145.1"/>
    </source>
</evidence>